<evidence type="ECO:0000256" key="3">
    <source>
        <dbReference type="ARBA" id="ARBA00022989"/>
    </source>
</evidence>
<dbReference type="Pfam" id="PF04172">
    <property type="entry name" value="LrgB"/>
    <property type="match status" value="1"/>
</dbReference>
<dbReference type="PANTHER" id="PTHR30249:SF0">
    <property type="entry name" value="PLASTIDAL GLYCOLATE_GLYCERATE TRANSLOCATOR 1, CHLOROPLASTIC"/>
    <property type="match status" value="1"/>
</dbReference>
<accession>M1P1D0</accession>
<dbReference type="InterPro" id="IPR005261">
    <property type="entry name" value="YohK-like"/>
</dbReference>
<name>M1P1D0_9ZZZZ</name>
<feature type="transmembrane region" description="Helical" evidence="5">
    <location>
        <begin position="25"/>
        <end position="46"/>
    </location>
</feature>
<evidence type="ECO:0000256" key="4">
    <source>
        <dbReference type="ARBA" id="ARBA00023136"/>
    </source>
</evidence>
<gene>
    <name evidence="6" type="ORF">FLSS-19_0019</name>
</gene>
<keyword evidence="4 5" id="KW-0472">Membrane</keyword>
<evidence type="ECO:0008006" key="7">
    <source>
        <dbReference type="Google" id="ProtNLM"/>
    </source>
</evidence>
<evidence type="ECO:0000256" key="2">
    <source>
        <dbReference type="ARBA" id="ARBA00022692"/>
    </source>
</evidence>
<feature type="transmembrane region" description="Helical" evidence="5">
    <location>
        <begin position="87"/>
        <end position="107"/>
    </location>
</feature>
<feature type="transmembrane region" description="Helical" evidence="5">
    <location>
        <begin position="58"/>
        <end position="75"/>
    </location>
</feature>
<reference evidence="6" key="1">
    <citation type="journal article" date="2013" name="Syst. Appl. Microbiol.">
        <title>New insights into the archaeal diversity of a hypersaline microbial mat obtained by a metagenomic approach.</title>
        <authorList>
            <person name="Lopez-Lopez A."/>
            <person name="Richter M."/>
            <person name="Pena A."/>
            <person name="Tamames J."/>
            <person name="Rossello-Mora R."/>
        </authorList>
    </citation>
    <scope>NUCLEOTIDE SEQUENCE</scope>
</reference>
<dbReference type="EMBL" id="JX684084">
    <property type="protein sequence ID" value="AGF93186.1"/>
    <property type="molecule type" value="Genomic_DNA"/>
</dbReference>
<protein>
    <recommendedName>
        <fullName evidence="7">LrgB family protein</fullName>
    </recommendedName>
</protein>
<feature type="transmembrane region" description="Helical" evidence="5">
    <location>
        <begin position="198"/>
        <end position="220"/>
    </location>
</feature>
<dbReference type="GO" id="GO:0016020">
    <property type="term" value="C:membrane"/>
    <property type="evidence" value="ECO:0007669"/>
    <property type="project" value="UniProtKB-SubCell"/>
</dbReference>
<keyword evidence="2 5" id="KW-0812">Transmembrane</keyword>
<comment type="subcellular location">
    <subcellularLocation>
        <location evidence="1">Membrane</location>
        <topology evidence="1">Multi-pass membrane protein</topology>
    </subcellularLocation>
</comment>
<proteinExistence type="predicted"/>
<keyword evidence="3 5" id="KW-1133">Transmembrane helix</keyword>
<evidence type="ECO:0000256" key="1">
    <source>
        <dbReference type="ARBA" id="ARBA00004141"/>
    </source>
</evidence>
<dbReference type="AlphaFoldDB" id="M1P1D0"/>
<evidence type="ECO:0000313" key="6">
    <source>
        <dbReference type="EMBL" id="AGF93186.1"/>
    </source>
</evidence>
<organism evidence="6">
    <name type="scientific">uncultured organism</name>
    <dbReference type="NCBI Taxonomy" id="155900"/>
    <lineage>
        <taxon>unclassified sequences</taxon>
        <taxon>environmental samples</taxon>
    </lineage>
</organism>
<dbReference type="PANTHER" id="PTHR30249">
    <property type="entry name" value="PUTATIVE SEROTONIN TRANSPORTER"/>
    <property type="match status" value="1"/>
</dbReference>
<sequence>MNALGIFITLFAYFIFNKIHEKKKVFYLNPVLLSIIFIIIVLKGFSIEYDTYMESARILTFLLGPAVVSLGIPLYKKRKIVKDYSIQISLGVIVGGLTAILSAFYIAKVLGGSEGLLLSIAPKSVTTAIAISVSDQIGGISSLTAILVIITGILGNSLGVPILNLLKIKDKVARGLAMGVTSHGLGTAKMILEDELSGAISGLGMALNGIFTSIILYYLIQILI</sequence>
<evidence type="ECO:0000256" key="5">
    <source>
        <dbReference type="SAM" id="Phobius"/>
    </source>
</evidence>
<feature type="transmembrane region" description="Helical" evidence="5">
    <location>
        <begin position="143"/>
        <end position="163"/>
    </location>
</feature>
<dbReference type="InterPro" id="IPR007300">
    <property type="entry name" value="CidB/LrgB"/>
</dbReference>
<dbReference type="NCBIfam" id="TIGR00659">
    <property type="entry name" value="CidB/LrgB family autolysis modulator"/>
    <property type="match status" value="1"/>
</dbReference>